<name>A0A3P3W7L4_9FLAO</name>
<accession>A0A3P3W7L4</accession>
<gene>
    <name evidence="2" type="ORF">EG240_08315</name>
</gene>
<keyword evidence="1" id="KW-0732">Signal</keyword>
<evidence type="ECO:0000256" key="1">
    <source>
        <dbReference type="SAM" id="SignalP"/>
    </source>
</evidence>
<reference evidence="2 3" key="1">
    <citation type="submission" date="2018-11" db="EMBL/GenBank/DDBJ databases">
        <title>Flavobacterium sp. nov., YIM 102701-2 draft genome.</title>
        <authorList>
            <person name="Li G."/>
            <person name="Jiang Y."/>
        </authorList>
    </citation>
    <scope>NUCLEOTIDE SEQUENCE [LARGE SCALE GENOMIC DNA]</scope>
    <source>
        <strain evidence="2 3">YIM 102701-2</strain>
    </source>
</reference>
<comment type="caution">
    <text evidence="2">The sequence shown here is derived from an EMBL/GenBank/DDBJ whole genome shotgun (WGS) entry which is preliminary data.</text>
</comment>
<organism evidence="2 3">
    <name type="scientific">Paenimyroides tangerinum</name>
    <dbReference type="NCBI Taxonomy" id="2488728"/>
    <lineage>
        <taxon>Bacteria</taxon>
        <taxon>Pseudomonadati</taxon>
        <taxon>Bacteroidota</taxon>
        <taxon>Flavobacteriia</taxon>
        <taxon>Flavobacteriales</taxon>
        <taxon>Flavobacteriaceae</taxon>
        <taxon>Paenimyroides</taxon>
    </lineage>
</organism>
<proteinExistence type="predicted"/>
<sequence>MIRYIFLIILTFIGFSSKAQESATSTLSIQINNVQSIRINEQQQNVEISINTIEDFQNGKSSNKSDHIEVMSNGKYEIRVVANGHLLKGDSKIDIDQIKLTPTFGTKGRSTNDINFFAVDLSLENNKIITSTKGDIIRSFNMNYHLKGSDQLMNSESGNYNTTITYTIIAL</sequence>
<protein>
    <recommendedName>
        <fullName evidence="4">DUF4402 domain-containing protein</fullName>
    </recommendedName>
</protein>
<keyword evidence="3" id="KW-1185">Reference proteome</keyword>
<evidence type="ECO:0000313" key="3">
    <source>
        <dbReference type="Proteomes" id="UP000275719"/>
    </source>
</evidence>
<evidence type="ECO:0000313" key="2">
    <source>
        <dbReference type="EMBL" id="RRJ90684.1"/>
    </source>
</evidence>
<dbReference type="OrthoDB" id="1345057at2"/>
<dbReference type="EMBL" id="RQVQ01000015">
    <property type="protein sequence ID" value="RRJ90684.1"/>
    <property type="molecule type" value="Genomic_DNA"/>
</dbReference>
<dbReference type="Proteomes" id="UP000275719">
    <property type="component" value="Unassembled WGS sequence"/>
</dbReference>
<dbReference type="RefSeq" id="WP_125018927.1">
    <property type="nucleotide sequence ID" value="NZ_RQVQ01000015.1"/>
</dbReference>
<feature type="signal peptide" evidence="1">
    <location>
        <begin position="1"/>
        <end position="19"/>
    </location>
</feature>
<feature type="chain" id="PRO_5018042029" description="DUF4402 domain-containing protein" evidence="1">
    <location>
        <begin position="20"/>
        <end position="171"/>
    </location>
</feature>
<dbReference type="AlphaFoldDB" id="A0A3P3W7L4"/>
<evidence type="ECO:0008006" key="4">
    <source>
        <dbReference type="Google" id="ProtNLM"/>
    </source>
</evidence>